<evidence type="ECO:0000313" key="2">
    <source>
        <dbReference type="EMBL" id="CAH3120844.1"/>
    </source>
</evidence>
<comment type="caution">
    <text evidence="2">The sequence shown here is derived from an EMBL/GenBank/DDBJ whole genome shotgun (WGS) entry which is preliminary data.</text>
</comment>
<feature type="compositionally biased region" description="Basic and acidic residues" evidence="1">
    <location>
        <begin position="113"/>
        <end position="126"/>
    </location>
</feature>
<feature type="compositionally biased region" description="Basic and acidic residues" evidence="1">
    <location>
        <begin position="85"/>
        <end position="95"/>
    </location>
</feature>
<dbReference type="EMBL" id="CALNXJ010000018">
    <property type="protein sequence ID" value="CAH3120844.1"/>
    <property type="molecule type" value="Genomic_DNA"/>
</dbReference>
<reference evidence="2 3" key="1">
    <citation type="submission" date="2022-05" db="EMBL/GenBank/DDBJ databases">
        <authorList>
            <consortium name="Genoscope - CEA"/>
            <person name="William W."/>
        </authorList>
    </citation>
    <scope>NUCLEOTIDE SEQUENCE [LARGE SCALE GENOMIC DNA]</scope>
</reference>
<organism evidence="2 3">
    <name type="scientific">Pocillopora meandrina</name>
    <dbReference type="NCBI Taxonomy" id="46732"/>
    <lineage>
        <taxon>Eukaryota</taxon>
        <taxon>Metazoa</taxon>
        <taxon>Cnidaria</taxon>
        <taxon>Anthozoa</taxon>
        <taxon>Hexacorallia</taxon>
        <taxon>Scleractinia</taxon>
        <taxon>Astrocoeniina</taxon>
        <taxon>Pocilloporidae</taxon>
        <taxon>Pocillopora</taxon>
    </lineage>
</organism>
<feature type="compositionally biased region" description="Low complexity" evidence="1">
    <location>
        <begin position="100"/>
        <end position="112"/>
    </location>
</feature>
<dbReference type="AlphaFoldDB" id="A0AAU9WP97"/>
<evidence type="ECO:0000256" key="1">
    <source>
        <dbReference type="SAM" id="MobiDB-lite"/>
    </source>
</evidence>
<gene>
    <name evidence="2" type="ORF">PMEA_00008919</name>
</gene>
<feature type="region of interest" description="Disordered" evidence="1">
    <location>
        <begin position="1"/>
        <end position="137"/>
    </location>
</feature>
<accession>A0AAU9WP97</accession>
<evidence type="ECO:0000313" key="3">
    <source>
        <dbReference type="Proteomes" id="UP001159428"/>
    </source>
</evidence>
<name>A0AAU9WP97_9CNID</name>
<feature type="compositionally biased region" description="Basic and acidic residues" evidence="1">
    <location>
        <begin position="1"/>
        <end position="12"/>
    </location>
</feature>
<feature type="compositionally biased region" description="Polar residues" evidence="1">
    <location>
        <begin position="43"/>
        <end position="53"/>
    </location>
</feature>
<feature type="compositionally biased region" description="Polar residues" evidence="1">
    <location>
        <begin position="14"/>
        <end position="24"/>
    </location>
</feature>
<keyword evidence="3" id="KW-1185">Reference proteome</keyword>
<sequence length="183" mass="20959">MDPDEDSRREEQNCETSMFGTCSGESEDIEKETAFPHSKVNNERSSNQSNSANQKRRLFKGSLKLSKQRWISMNHDTPTRKNRVLKSERSMDDAKALQGSRQSDSPCSQSSESQEKNDRTELEYGRSLDSAPKGYRNSFSDVLSRRGSICEEIEKEIVQGGISLHKMRKTLVIEQTLKDRFLM</sequence>
<dbReference type="Proteomes" id="UP001159428">
    <property type="component" value="Unassembled WGS sequence"/>
</dbReference>
<proteinExistence type="predicted"/>
<protein>
    <submittedName>
        <fullName evidence="2">Uncharacterized protein</fullName>
    </submittedName>
</protein>